<dbReference type="CDD" id="cd18547">
    <property type="entry name" value="ABC_6TM_Tm288_like"/>
    <property type="match status" value="1"/>
</dbReference>
<name>A0ABT9W5D4_9BACI</name>
<dbReference type="SUPFAM" id="SSF90123">
    <property type="entry name" value="ABC transporter transmembrane region"/>
    <property type="match status" value="1"/>
</dbReference>
<comment type="subcellular location">
    <subcellularLocation>
        <location evidence="1">Cell membrane</location>
        <topology evidence="1">Multi-pass membrane protein</topology>
    </subcellularLocation>
</comment>
<feature type="transmembrane region" description="Helical" evidence="7">
    <location>
        <begin position="74"/>
        <end position="97"/>
    </location>
</feature>
<evidence type="ECO:0000256" key="4">
    <source>
        <dbReference type="ARBA" id="ARBA00022840"/>
    </source>
</evidence>
<dbReference type="Gene3D" id="3.40.50.300">
    <property type="entry name" value="P-loop containing nucleotide triphosphate hydrolases"/>
    <property type="match status" value="1"/>
</dbReference>
<feature type="transmembrane region" description="Helical" evidence="7">
    <location>
        <begin position="308"/>
        <end position="333"/>
    </location>
</feature>
<proteinExistence type="predicted"/>
<keyword evidence="3" id="KW-0547">Nucleotide-binding</keyword>
<dbReference type="InterPro" id="IPR027417">
    <property type="entry name" value="P-loop_NTPase"/>
</dbReference>
<keyword evidence="4 10" id="KW-0067">ATP-binding</keyword>
<evidence type="ECO:0000256" key="3">
    <source>
        <dbReference type="ARBA" id="ARBA00022741"/>
    </source>
</evidence>
<dbReference type="InterPro" id="IPR003439">
    <property type="entry name" value="ABC_transporter-like_ATP-bd"/>
</dbReference>
<evidence type="ECO:0000313" key="11">
    <source>
        <dbReference type="Proteomes" id="UP001235840"/>
    </source>
</evidence>
<dbReference type="EMBL" id="JAUSTY010000033">
    <property type="protein sequence ID" value="MDQ0168462.1"/>
    <property type="molecule type" value="Genomic_DNA"/>
</dbReference>
<keyword evidence="2 7" id="KW-0812">Transmembrane</keyword>
<dbReference type="InterPro" id="IPR003593">
    <property type="entry name" value="AAA+_ATPase"/>
</dbReference>
<evidence type="ECO:0000256" key="7">
    <source>
        <dbReference type="SAM" id="Phobius"/>
    </source>
</evidence>
<evidence type="ECO:0000259" key="8">
    <source>
        <dbReference type="PROSITE" id="PS50893"/>
    </source>
</evidence>
<dbReference type="Proteomes" id="UP001235840">
    <property type="component" value="Unassembled WGS sequence"/>
</dbReference>
<accession>A0ABT9W5D4</accession>
<evidence type="ECO:0000256" key="1">
    <source>
        <dbReference type="ARBA" id="ARBA00004651"/>
    </source>
</evidence>
<keyword evidence="5 7" id="KW-1133">Transmembrane helix</keyword>
<dbReference type="SMART" id="SM00382">
    <property type="entry name" value="AAA"/>
    <property type="match status" value="1"/>
</dbReference>
<dbReference type="PANTHER" id="PTHR43394:SF1">
    <property type="entry name" value="ATP-BINDING CASSETTE SUB-FAMILY B MEMBER 10, MITOCHONDRIAL"/>
    <property type="match status" value="1"/>
</dbReference>
<evidence type="ECO:0000256" key="6">
    <source>
        <dbReference type="ARBA" id="ARBA00023136"/>
    </source>
</evidence>
<evidence type="ECO:0000256" key="5">
    <source>
        <dbReference type="ARBA" id="ARBA00022989"/>
    </source>
</evidence>
<dbReference type="CDD" id="cd03254">
    <property type="entry name" value="ABCC_Glucan_exporter_like"/>
    <property type="match status" value="1"/>
</dbReference>
<dbReference type="Pfam" id="PF00664">
    <property type="entry name" value="ABC_membrane"/>
    <property type="match status" value="1"/>
</dbReference>
<feature type="domain" description="ABC transmembrane type-1" evidence="9">
    <location>
        <begin position="74"/>
        <end position="355"/>
    </location>
</feature>
<dbReference type="InterPro" id="IPR017871">
    <property type="entry name" value="ABC_transporter-like_CS"/>
</dbReference>
<reference evidence="10 11" key="1">
    <citation type="submission" date="2023-07" db="EMBL/GenBank/DDBJ databases">
        <title>Genomic Encyclopedia of Type Strains, Phase IV (KMG-IV): sequencing the most valuable type-strain genomes for metagenomic binning, comparative biology and taxonomic classification.</title>
        <authorList>
            <person name="Goeker M."/>
        </authorList>
    </citation>
    <scope>NUCLEOTIDE SEQUENCE [LARGE SCALE GENOMIC DNA]</scope>
    <source>
        <strain evidence="10 11">DSM 12751</strain>
    </source>
</reference>
<dbReference type="Pfam" id="PF00005">
    <property type="entry name" value="ABC_tran"/>
    <property type="match status" value="1"/>
</dbReference>
<keyword evidence="11" id="KW-1185">Reference proteome</keyword>
<evidence type="ECO:0000259" key="9">
    <source>
        <dbReference type="PROSITE" id="PS50929"/>
    </source>
</evidence>
<dbReference type="InterPro" id="IPR039421">
    <property type="entry name" value="Type_1_exporter"/>
</dbReference>
<protein>
    <submittedName>
        <fullName evidence="10">ATP-binding cassette subfamily B protein</fullName>
    </submittedName>
</protein>
<keyword evidence="6 7" id="KW-0472">Membrane</keyword>
<comment type="caution">
    <text evidence="10">The sequence shown here is derived from an EMBL/GenBank/DDBJ whole genome shotgun (WGS) entry which is preliminary data.</text>
</comment>
<dbReference type="PROSITE" id="PS50893">
    <property type="entry name" value="ABC_TRANSPORTER_2"/>
    <property type="match status" value="1"/>
</dbReference>
<dbReference type="InterPro" id="IPR036640">
    <property type="entry name" value="ABC1_TM_sf"/>
</dbReference>
<dbReference type="GO" id="GO:0005524">
    <property type="term" value="F:ATP binding"/>
    <property type="evidence" value="ECO:0007669"/>
    <property type="project" value="UniProtKB-KW"/>
</dbReference>
<feature type="domain" description="ABC transporter" evidence="8">
    <location>
        <begin position="391"/>
        <end position="625"/>
    </location>
</feature>
<dbReference type="Gene3D" id="1.20.1560.10">
    <property type="entry name" value="ABC transporter type 1, transmembrane domain"/>
    <property type="match status" value="1"/>
</dbReference>
<dbReference type="InterPro" id="IPR011527">
    <property type="entry name" value="ABC1_TM_dom"/>
</dbReference>
<feature type="transmembrane region" description="Helical" evidence="7">
    <location>
        <begin position="109"/>
        <end position="129"/>
    </location>
</feature>
<gene>
    <name evidence="10" type="ORF">J2S11_004424</name>
</gene>
<dbReference type="SUPFAM" id="SSF52540">
    <property type="entry name" value="P-loop containing nucleoside triphosphate hydrolases"/>
    <property type="match status" value="1"/>
</dbReference>
<feature type="transmembrane region" description="Helical" evidence="7">
    <location>
        <begin position="214"/>
        <end position="231"/>
    </location>
</feature>
<evidence type="ECO:0000313" key="10">
    <source>
        <dbReference type="EMBL" id="MDQ0168462.1"/>
    </source>
</evidence>
<evidence type="ECO:0000256" key="2">
    <source>
        <dbReference type="ARBA" id="ARBA00022692"/>
    </source>
</evidence>
<dbReference type="PANTHER" id="PTHR43394">
    <property type="entry name" value="ATP-DEPENDENT PERMEASE MDL1, MITOCHONDRIAL"/>
    <property type="match status" value="1"/>
</dbReference>
<sequence>MLKHLSEFFQIIRKGLIEPFHYKRISLKDEEKKGESRTPLKQEGAPKKKKIKNWSGTLKRIWGYLAVNRLQLSLVLVMVILSSVLALLGPFLIGMAIDNYIVEWDASGLVRVLIGLAIIYLMYSLSIWLQNYWMIAIAQKTVYTMRTQLFNHLHKLPIPFFDKRQHGELMSRITNDIENVSSTLNSSFIQIFSSVLTLLGIVSVMLWLSPLLTLLTMIVIPMMFFGMKWITKRTGKLFKEQQRHLGSLNGFIEETVSGQRIVKAFSQEEKVTREFLVKSENLKTAGFWAQTFSGFIPKLMNMLNNLSFTIIAAMGGVFALLELITIGTIVIFAEYSRQFTRPLNDLANQFNTLLSAIAGAERVFEIIDEEPEEKESTKDKPISFDHLKGEVEFVQASFSYEKGGNTIRNISFHVQPGQTVAFVGPTGAGKTTIINLLSRFYDLDSGSLLIDGHEITSIKREELRKHMGFVLQDSFLFQGTVRENIRYGRLDATDQEIVEAAKLANAHSFIMKLSQGYDTVLTHGGSGISQGQKQLLSIARAILANPSLLILDEATSSIDTITELKIQEALERLMKGRTSFVIAHRLNTIQKADQIMVLEDGQIIEQGSHEELLQQQGFYHGLYHSQLREVM</sequence>
<feature type="transmembrane region" description="Helical" evidence="7">
    <location>
        <begin position="188"/>
        <end position="208"/>
    </location>
</feature>
<dbReference type="PROSITE" id="PS00211">
    <property type="entry name" value="ABC_TRANSPORTER_1"/>
    <property type="match status" value="1"/>
</dbReference>
<organism evidence="10 11">
    <name type="scientific">Caldalkalibacillus horti</name>
    <dbReference type="NCBI Taxonomy" id="77523"/>
    <lineage>
        <taxon>Bacteria</taxon>
        <taxon>Bacillati</taxon>
        <taxon>Bacillota</taxon>
        <taxon>Bacilli</taxon>
        <taxon>Bacillales</taxon>
        <taxon>Bacillaceae</taxon>
        <taxon>Caldalkalibacillus</taxon>
    </lineage>
</organism>
<dbReference type="PROSITE" id="PS50929">
    <property type="entry name" value="ABC_TM1F"/>
    <property type="match status" value="1"/>
</dbReference>